<evidence type="ECO:0000313" key="2">
    <source>
        <dbReference type="Proteomes" id="UP000552864"/>
    </source>
</evidence>
<accession>A0A847SWD7</accession>
<evidence type="ECO:0000313" key="1">
    <source>
        <dbReference type="EMBL" id="NLR82509.1"/>
    </source>
</evidence>
<proteinExistence type="predicted"/>
<gene>
    <name evidence="1" type="ORF">HGH91_28085</name>
</gene>
<sequence length="166" mass="19036">MEKHHHLQQTLENYFKDYGYDLYEPPQEGLEMDEKIAQICFDEYTRVMNQHGFINLKTPAPTPVPPTPVQSPGSRQITESESFAGIEVLKWITKNHGWDATTVTQLKLGIYTEDFFNELDKIPVKYPPDYKTSKIGRLGIFILMYPEGITKMTDGGKVYDFGGLQP</sequence>
<name>A0A847SWD7_9BACT</name>
<dbReference type="RefSeq" id="WP_168742579.1">
    <property type="nucleotide sequence ID" value="NZ_JABAHZ010000010.1"/>
</dbReference>
<comment type="caution">
    <text evidence="1">The sequence shown here is derived from an EMBL/GenBank/DDBJ whole genome shotgun (WGS) entry which is preliminary data.</text>
</comment>
<protein>
    <submittedName>
        <fullName evidence="1">Uncharacterized protein</fullName>
    </submittedName>
</protein>
<organism evidence="1 2">
    <name type="scientific">Chitinophaga eiseniae</name>
    <dbReference type="NCBI Taxonomy" id="634771"/>
    <lineage>
        <taxon>Bacteria</taxon>
        <taxon>Pseudomonadati</taxon>
        <taxon>Bacteroidota</taxon>
        <taxon>Chitinophagia</taxon>
        <taxon>Chitinophagales</taxon>
        <taxon>Chitinophagaceae</taxon>
        <taxon>Chitinophaga</taxon>
    </lineage>
</organism>
<dbReference type="AlphaFoldDB" id="A0A847SWD7"/>
<keyword evidence="2" id="KW-1185">Reference proteome</keyword>
<reference evidence="1 2" key="1">
    <citation type="submission" date="2020-04" db="EMBL/GenBank/DDBJ databases">
        <authorList>
            <person name="Yin C."/>
        </authorList>
    </citation>
    <scope>NUCLEOTIDE SEQUENCE [LARGE SCALE GENOMIC DNA]</scope>
    <source>
        <strain evidence="1 2">Ak56</strain>
    </source>
</reference>
<dbReference type="Proteomes" id="UP000552864">
    <property type="component" value="Unassembled WGS sequence"/>
</dbReference>
<dbReference type="EMBL" id="JABAHZ010000010">
    <property type="protein sequence ID" value="NLR82509.1"/>
    <property type="molecule type" value="Genomic_DNA"/>
</dbReference>